<dbReference type="NCBIfam" id="TIGR00229">
    <property type="entry name" value="sensory_box"/>
    <property type="match status" value="1"/>
</dbReference>
<dbReference type="PROSITE" id="PS50112">
    <property type="entry name" value="PAS"/>
    <property type="match status" value="1"/>
</dbReference>
<evidence type="ECO:0000313" key="10">
    <source>
        <dbReference type="EMBL" id="CAA6807915.1"/>
    </source>
</evidence>
<feature type="domain" description="Histidine kinase" evidence="8">
    <location>
        <begin position="151"/>
        <end position="350"/>
    </location>
</feature>
<dbReference type="SUPFAM" id="SSF55874">
    <property type="entry name" value="ATPase domain of HSP90 chaperone/DNA topoisomerase II/histidine kinase"/>
    <property type="match status" value="1"/>
</dbReference>
<dbReference type="InterPro" id="IPR011495">
    <property type="entry name" value="Sig_transdc_His_kin_sub2_dim/P"/>
</dbReference>
<keyword evidence="3" id="KW-0597">Phosphoprotein</keyword>
<proteinExistence type="predicted"/>
<evidence type="ECO:0000256" key="6">
    <source>
        <dbReference type="ARBA" id="ARBA00022777"/>
    </source>
</evidence>
<evidence type="ECO:0000259" key="8">
    <source>
        <dbReference type="PROSITE" id="PS50109"/>
    </source>
</evidence>
<comment type="catalytic activity">
    <reaction evidence="1">
        <text>ATP + protein L-histidine = ADP + protein N-phospho-L-histidine.</text>
        <dbReference type="EC" id="2.7.13.3"/>
    </reaction>
</comment>
<dbReference type="PANTHER" id="PTHR41523">
    <property type="entry name" value="TWO-COMPONENT SYSTEM SENSOR PROTEIN"/>
    <property type="match status" value="1"/>
</dbReference>
<evidence type="ECO:0000256" key="2">
    <source>
        <dbReference type="ARBA" id="ARBA00012438"/>
    </source>
</evidence>
<dbReference type="InterPro" id="IPR000014">
    <property type="entry name" value="PAS"/>
</dbReference>
<dbReference type="Gene3D" id="3.30.450.20">
    <property type="entry name" value="PAS domain"/>
    <property type="match status" value="1"/>
</dbReference>
<keyword evidence="7" id="KW-0067">ATP-binding</keyword>
<dbReference type="SMART" id="SM00091">
    <property type="entry name" value="PAS"/>
    <property type="match status" value="1"/>
</dbReference>
<dbReference type="CDD" id="cd00130">
    <property type="entry name" value="PAS"/>
    <property type="match status" value="1"/>
</dbReference>
<dbReference type="PANTHER" id="PTHR41523:SF8">
    <property type="entry name" value="ETHYLENE RESPONSE SENSOR PROTEIN"/>
    <property type="match status" value="1"/>
</dbReference>
<organism evidence="10">
    <name type="scientific">uncultured Sulfurovum sp</name>
    <dbReference type="NCBI Taxonomy" id="269237"/>
    <lineage>
        <taxon>Bacteria</taxon>
        <taxon>Pseudomonadati</taxon>
        <taxon>Campylobacterota</taxon>
        <taxon>Epsilonproteobacteria</taxon>
        <taxon>Campylobacterales</taxon>
        <taxon>Sulfurovaceae</taxon>
        <taxon>Sulfurovum</taxon>
        <taxon>environmental samples</taxon>
    </lineage>
</organism>
<evidence type="ECO:0000259" key="9">
    <source>
        <dbReference type="PROSITE" id="PS50112"/>
    </source>
</evidence>
<dbReference type="PROSITE" id="PS50109">
    <property type="entry name" value="HIS_KIN"/>
    <property type="match status" value="1"/>
</dbReference>
<dbReference type="EMBL" id="CACVAP010000053">
    <property type="protein sequence ID" value="CAA6807915.1"/>
    <property type="molecule type" value="Genomic_DNA"/>
</dbReference>
<evidence type="ECO:0000256" key="3">
    <source>
        <dbReference type="ARBA" id="ARBA00022553"/>
    </source>
</evidence>
<keyword evidence="6 10" id="KW-0418">Kinase</keyword>
<gene>
    <name evidence="10" type="ORF">HELGO_WM4489</name>
</gene>
<dbReference type="SUPFAM" id="SSF55785">
    <property type="entry name" value="PYP-like sensor domain (PAS domain)"/>
    <property type="match status" value="1"/>
</dbReference>
<sequence>MEKEVFLEDQQSIIFKEALDHSPEGAYWFNEDGKFVYVNKAICTMSGYTPEEFENMYLSDLDTSIPKVELPYLMNKIFTTDDWSAETIYQRKNGTSYPIEVLGNGFIYNGKKVICAFARDITQRTIFREKYLDTTRELKKSLKEKEVLIKEIHHRVKNNMQIISALLDMQSRRSDDTVLKNALQESRSRIHTMALVHELLYLGDNLAYIDLPTYINKLVYDIKESCTSNSNPVNFKIDIEPVSFSSNKCIQVGMIIHELAVNAFKYAFTSKDNNIFLMKLSVVEEEYCDFIELYIKDNGDGFSPVKKPMENNSIGMTLVHSIVEDQLDGSITYSTGADGVEYKIIFPYLESIHD</sequence>
<evidence type="ECO:0000256" key="5">
    <source>
        <dbReference type="ARBA" id="ARBA00022741"/>
    </source>
</evidence>
<dbReference type="GO" id="GO:0005524">
    <property type="term" value="F:ATP binding"/>
    <property type="evidence" value="ECO:0007669"/>
    <property type="project" value="UniProtKB-KW"/>
</dbReference>
<name>A0A6S6STE5_9BACT</name>
<dbReference type="Gene3D" id="3.30.565.10">
    <property type="entry name" value="Histidine kinase-like ATPase, C-terminal domain"/>
    <property type="match status" value="1"/>
</dbReference>
<evidence type="ECO:0000256" key="7">
    <source>
        <dbReference type="ARBA" id="ARBA00022840"/>
    </source>
</evidence>
<dbReference type="Pfam" id="PF13426">
    <property type="entry name" value="PAS_9"/>
    <property type="match status" value="1"/>
</dbReference>
<reference evidence="10" key="1">
    <citation type="submission" date="2020-01" db="EMBL/GenBank/DDBJ databases">
        <authorList>
            <person name="Meier V. D."/>
            <person name="Meier V D."/>
        </authorList>
    </citation>
    <scope>NUCLEOTIDE SEQUENCE</scope>
    <source>
        <strain evidence="10">HLG_WM_MAG_06</strain>
    </source>
</reference>
<dbReference type="InterPro" id="IPR036890">
    <property type="entry name" value="HATPase_C_sf"/>
</dbReference>
<dbReference type="Pfam" id="PF07568">
    <property type="entry name" value="HisKA_2"/>
    <property type="match status" value="1"/>
</dbReference>
<accession>A0A6S6STE5</accession>
<keyword evidence="5" id="KW-0547">Nucleotide-binding</keyword>
<dbReference type="AlphaFoldDB" id="A0A6S6STE5"/>
<feature type="domain" description="PAS" evidence="9">
    <location>
        <begin position="11"/>
        <end position="53"/>
    </location>
</feature>
<protein>
    <recommendedName>
        <fullName evidence="2">histidine kinase</fullName>
        <ecNumber evidence="2">2.7.13.3</ecNumber>
    </recommendedName>
</protein>
<dbReference type="InterPro" id="IPR005467">
    <property type="entry name" value="His_kinase_dom"/>
</dbReference>
<evidence type="ECO:0000256" key="4">
    <source>
        <dbReference type="ARBA" id="ARBA00022679"/>
    </source>
</evidence>
<dbReference type="InterPro" id="IPR035965">
    <property type="entry name" value="PAS-like_dom_sf"/>
</dbReference>
<dbReference type="GO" id="GO:0004673">
    <property type="term" value="F:protein histidine kinase activity"/>
    <property type="evidence" value="ECO:0007669"/>
    <property type="project" value="UniProtKB-EC"/>
</dbReference>
<evidence type="ECO:0000256" key="1">
    <source>
        <dbReference type="ARBA" id="ARBA00000085"/>
    </source>
</evidence>
<dbReference type="EC" id="2.7.13.3" evidence="2"/>
<keyword evidence="4" id="KW-0808">Transferase</keyword>